<keyword evidence="2" id="KW-1185">Reference proteome</keyword>
<name>A0A314ZEY1_PRUYE</name>
<dbReference type="EMBL" id="PJQY01000110">
    <property type="protein sequence ID" value="PQQ18405.1"/>
    <property type="molecule type" value="Genomic_DNA"/>
</dbReference>
<dbReference type="OrthoDB" id="10406192at2759"/>
<protein>
    <submittedName>
        <fullName evidence="1">Uncharacterized protein</fullName>
    </submittedName>
</protein>
<dbReference type="Proteomes" id="UP000250321">
    <property type="component" value="Unassembled WGS sequence"/>
</dbReference>
<sequence>MARRLRVMGIPEGPVADDTETDSRLSDLLSTFKSKSKIELLRKLASVEGKDVPYLMGCGLLGSQILLAGGLEPRDPKQKTGLRYGPSGSKQIYLFETDDDGKRKEKVVYNHGHSHSHSGEFGGIIKGDCCYGELHQGKPEPLVVEVGGKLYVLSGGPRCFSKSPVFKEFNSGLGPLCRTLHIYGLVLVHFVTSLMRLWAPRSWSPHQ</sequence>
<evidence type="ECO:0000313" key="2">
    <source>
        <dbReference type="Proteomes" id="UP000250321"/>
    </source>
</evidence>
<proteinExistence type="predicted"/>
<dbReference type="AlphaFoldDB" id="A0A314ZEY1"/>
<reference evidence="1 2" key="1">
    <citation type="submission" date="2018-02" db="EMBL/GenBank/DDBJ databases">
        <title>Draft genome of wild Prunus yedoensis var. nudiflora.</title>
        <authorList>
            <person name="Baek S."/>
            <person name="Kim J.-H."/>
            <person name="Choi K."/>
            <person name="Kim G.-B."/>
            <person name="Cho A."/>
            <person name="Jang H."/>
            <person name="Shin C.-H."/>
            <person name="Yu H.-J."/>
            <person name="Mun J.-H."/>
        </authorList>
    </citation>
    <scope>NUCLEOTIDE SEQUENCE [LARGE SCALE GENOMIC DNA]</scope>
    <source>
        <strain evidence="2">cv. Jeju island</strain>
        <tissue evidence="1">Leaf</tissue>
    </source>
</reference>
<organism evidence="1 2">
    <name type="scientific">Prunus yedoensis var. nudiflora</name>
    <dbReference type="NCBI Taxonomy" id="2094558"/>
    <lineage>
        <taxon>Eukaryota</taxon>
        <taxon>Viridiplantae</taxon>
        <taxon>Streptophyta</taxon>
        <taxon>Embryophyta</taxon>
        <taxon>Tracheophyta</taxon>
        <taxon>Spermatophyta</taxon>
        <taxon>Magnoliopsida</taxon>
        <taxon>eudicotyledons</taxon>
        <taxon>Gunneridae</taxon>
        <taxon>Pentapetalae</taxon>
        <taxon>rosids</taxon>
        <taxon>fabids</taxon>
        <taxon>Rosales</taxon>
        <taxon>Rosaceae</taxon>
        <taxon>Amygdaloideae</taxon>
        <taxon>Amygdaleae</taxon>
        <taxon>Prunus</taxon>
    </lineage>
</organism>
<comment type="caution">
    <text evidence="1">The sequence shown here is derived from an EMBL/GenBank/DDBJ whole genome shotgun (WGS) entry which is preliminary data.</text>
</comment>
<evidence type="ECO:0000313" key="1">
    <source>
        <dbReference type="EMBL" id="PQQ18405.1"/>
    </source>
</evidence>
<gene>
    <name evidence="1" type="ORF">Pyn_23499</name>
</gene>
<accession>A0A314ZEY1</accession>